<keyword evidence="5" id="KW-0378">Hydrolase</keyword>
<name>A0A345UPZ4_9BACT</name>
<dbReference type="FunFam" id="3.40.960.10:FF:000002">
    <property type="entry name" value="DNA helicase related protein"/>
    <property type="match status" value="1"/>
</dbReference>
<evidence type="ECO:0000259" key="4">
    <source>
        <dbReference type="Pfam" id="PF18741"/>
    </source>
</evidence>
<dbReference type="SUPFAM" id="SSF54534">
    <property type="entry name" value="FKBP-like"/>
    <property type="match status" value="1"/>
</dbReference>
<dbReference type="InterPro" id="IPR001437">
    <property type="entry name" value="Tscrpt_elong_fac_GreA/B_C"/>
</dbReference>
<organism evidence="5 6">
    <name type="scientific">Cyclonatronum proteinivorum</name>
    <dbReference type="NCBI Taxonomy" id="1457365"/>
    <lineage>
        <taxon>Bacteria</taxon>
        <taxon>Pseudomonadati</taxon>
        <taxon>Balneolota</taxon>
        <taxon>Balneolia</taxon>
        <taxon>Balneolales</taxon>
        <taxon>Cyclonatronaceae</taxon>
        <taxon>Cyclonatronum</taxon>
    </lineage>
</organism>
<protein>
    <submittedName>
        <fullName evidence="5">Superfamily I DNA and/or RNA helicase</fullName>
    </submittedName>
</protein>
<dbReference type="EMBL" id="CP027806">
    <property type="protein sequence ID" value="AXJ02546.1"/>
    <property type="molecule type" value="Genomic_DNA"/>
</dbReference>
<sequence>MATNERNTIIEAINRLQDKLIDLSGFNRLINFKHTKGRSLQLANAALQNVYDRLINDGKSIDIQALPEPDESDYVSRNGRMQRPDEKSWATIQGVNTDYTLPLKSDEKDAYKLSALQYEHKLGTLLRKIEREARLGIEETGSNMLYLIMGFLEYPDRPDGERLYQAPLLSIPISITKEKKRGKIKYSISYTGEDITENLSLMKKLLDDFDIDFPDLPEDEINFEQFFSKIEKVIRDKRNFEIKPFASIGLLSYSSMLLYKDLDPKKWDKRGRENRLYENEVITQIFGEKGENENDLTPDIFEENNVESEKGDQVPLIFDADSSQHSAIMEVIYNKKNLVIEGPPGTGKSQTIANLLATCLKNGKKVLFVSEKLAALQVVRKRLEQAGLGIFTLELHSNKTNRKEVLKDIERRVKSNRFKVQNSFGEEELKQKRAELKNYSTALQHKVNSRIDFTVQELVWKKEYSRQQLIEIAEQIEHLKLENAVDLSFEQLNKIKKVLQSLAVYYKQVGTVGSKNPFFGIYLPDLNLFDSSKLFNVVERLKNAAAKLGGTIEEFDDKYNVDYYNAGRHYWSQQLGEIRCFHQSMPESLPYNITAKLCENGVLKPHVRHHFYTLQKQLNDLNEFNNTVSSYFNISKDFVAIPYSEVNEAVSNFAELNLDKLPISEIGRQREVFITHCATLHAKVDSLNQKLSSIGVREITNSSDIQHLNLFVDHILSSNSEIFRYQSPQLVGKSNLDDIRQIIDTYRSIKRQWTTLGNIFYLDILPPERDIKKAISVLREGNKWYRIFQKRWRDAVNSHKQISKSKKTVDSDKRLKDLELLSRILNEIESFNTGSLVKEYFTKENNPFGNIDFEALSDLIDWNEKYNSLRGNLYHKEAVRLVRSAIRELKDKMYPVQEEIREVILIERQLNELFQNPVLSNQVDYTVFLKSVAIIDTWLNRRFQWIETYVKPSICPEHIQKAMNAYESIKRLQSDITSQPEYPVLFGEEFRGSKTNVNPIEELIYQIEKLSNSEISESIRTGMVTDNLFIQVKEAEEILSKIHQEYQVLDEEFNALDTLCKTNRKAFITNAASPGANEHNCIIHRCNLILDNAKQIEPNHTYAIFRQKASSLNLQNFIELAEQGLLTESRAEAMVDFAYANEILKNEYSPSDGFGKYHGSELNNIRTDFRRLDKKLEGWRRNEVHGHCLFNAYPPKGSNSPIVDEKTEMGLIKLLLPQKRPRVTVRKLINRAPKSLQELKPCFMMGPQAVAQYLTPGVIEFDIVIMDEASQLKPEYAIGAIARARQLVVVGDSNQLPPTSFFNRMNDSTDDDSEETVAESESILDLCRSQFKTVKKLLWHYRSQHHSLIAFSNLKFYDNELLVFPSPREQSDDLGLSAIYLKDAVYENQVNKQEAIKVADMLIEHMLKKSKDSIGVVTLNIKQKELISEIFETRKLELINDDEVWEHWNNQAEPIFIKNLENVQGDERDCIIISTTYGKALGTKVVRQNFGPISNPDGWRRLNVLFTRARKSVTVVTSLLPSDILTDRATHDGSKVLQQYLAYIQTGVLEQGQNTGMEPDSEFERAVIKVLERHGFDVTPQLGVAGYRIDIAVKNPKSRNSYMAAIECDGAQYHSAKSARDRDRIRQEVLESLGWENKIWRIWSTDWFRNPEAETAKLISFLNSLETYTEYTSANREPWVTITSKGEVQDSGFQTPIVGSVIGDIEDIDETISQLEEKEVVEVGDTVIYQEKSERSKNMEVTITINNTNDKKKLIARKAPLAQALLNASVGDEVTLDLKNDVSRVFVVKEIRKAK</sequence>
<evidence type="ECO:0000259" key="3">
    <source>
        <dbReference type="Pfam" id="PF13087"/>
    </source>
</evidence>
<dbReference type="GO" id="GO:0004386">
    <property type="term" value="F:helicase activity"/>
    <property type="evidence" value="ECO:0007669"/>
    <property type="project" value="UniProtKB-KW"/>
</dbReference>
<dbReference type="Pfam" id="PF13195">
    <property type="entry name" value="DUF4011"/>
    <property type="match status" value="1"/>
</dbReference>
<dbReference type="SUPFAM" id="SSF52980">
    <property type="entry name" value="Restriction endonuclease-like"/>
    <property type="match status" value="1"/>
</dbReference>
<dbReference type="InterPro" id="IPR041677">
    <property type="entry name" value="DNA2/NAM7_AAA_11"/>
</dbReference>
<feature type="domain" description="DNA2/NAM7 helicase helicase" evidence="2">
    <location>
        <begin position="1260"/>
        <end position="1300"/>
    </location>
</feature>
<keyword evidence="5" id="KW-0547">Nucleotide-binding</keyword>
<evidence type="ECO:0000313" key="6">
    <source>
        <dbReference type="Proteomes" id="UP000254808"/>
    </source>
</evidence>
<dbReference type="PANTHER" id="PTHR10887:SF530">
    <property type="entry name" value="SUPERFAMILY I DNA HELICASES"/>
    <property type="match status" value="1"/>
</dbReference>
<gene>
    <name evidence="5" type="ORF">CYPRO_3313</name>
</gene>
<keyword evidence="5" id="KW-0347">Helicase</keyword>
<dbReference type="Proteomes" id="UP000254808">
    <property type="component" value="Chromosome"/>
</dbReference>
<dbReference type="CDD" id="cd18808">
    <property type="entry name" value="SF1_C_Upf1"/>
    <property type="match status" value="1"/>
</dbReference>
<proteinExistence type="predicted"/>
<keyword evidence="6" id="KW-1185">Reference proteome</keyword>
<dbReference type="Pfam" id="PF18741">
    <property type="entry name" value="MTES_1575"/>
    <property type="match status" value="1"/>
</dbReference>
<dbReference type="InterPro" id="IPR036953">
    <property type="entry name" value="GreA/GreB_C_sf"/>
</dbReference>
<dbReference type="Gene3D" id="3.10.50.30">
    <property type="entry name" value="Transcription elongation factor, GreA/GreB, C-terminal domain"/>
    <property type="match status" value="1"/>
</dbReference>
<dbReference type="InterPro" id="IPR047187">
    <property type="entry name" value="SF1_C_Upf1"/>
</dbReference>
<feature type="domain" description="DNA2/NAM7 helicase-like C-terminal" evidence="3">
    <location>
        <begin position="1330"/>
        <end position="1517"/>
    </location>
</feature>
<dbReference type="Gene3D" id="3.40.50.300">
    <property type="entry name" value="P-loop containing nucleotide triphosphate hydrolases"/>
    <property type="match status" value="3"/>
</dbReference>
<dbReference type="Pfam" id="PF13086">
    <property type="entry name" value="AAA_11"/>
    <property type="match status" value="2"/>
</dbReference>
<accession>A0A345UPZ4</accession>
<feature type="domain" description="Restriction endonuclease type II-like" evidence="4">
    <location>
        <begin position="1563"/>
        <end position="1662"/>
    </location>
</feature>
<evidence type="ECO:0000313" key="5">
    <source>
        <dbReference type="EMBL" id="AXJ02546.1"/>
    </source>
</evidence>
<keyword evidence="5" id="KW-0067">ATP-binding</keyword>
<dbReference type="GO" id="GO:0032784">
    <property type="term" value="P:regulation of DNA-templated transcription elongation"/>
    <property type="evidence" value="ECO:0007669"/>
    <property type="project" value="InterPro"/>
</dbReference>
<dbReference type="PANTHER" id="PTHR10887">
    <property type="entry name" value="DNA2/NAM7 HELICASE FAMILY"/>
    <property type="match status" value="1"/>
</dbReference>
<dbReference type="Gene3D" id="3.40.960.10">
    <property type="entry name" value="VSR Endonuclease"/>
    <property type="match status" value="1"/>
</dbReference>
<dbReference type="OrthoDB" id="9757917at2"/>
<dbReference type="InterPro" id="IPR041679">
    <property type="entry name" value="DNA2/NAM7-like_C"/>
</dbReference>
<dbReference type="KEGG" id="cprv:CYPRO_3313"/>
<dbReference type="Pfam" id="PF13087">
    <property type="entry name" value="AAA_12"/>
    <property type="match status" value="1"/>
</dbReference>
<feature type="domain" description="DNA2/NAM7 helicase helicase" evidence="2">
    <location>
        <begin position="321"/>
        <end position="461"/>
    </location>
</feature>
<evidence type="ECO:0000259" key="2">
    <source>
        <dbReference type="Pfam" id="PF13086"/>
    </source>
</evidence>
<dbReference type="InterPro" id="IPR025103">
    <property type="entry name" value="DUF4011"/>
</dbReference>
<dbReference type="InterPro" id="IPR049468">
    <property type="entry name" value="Restrct_endonuc-II-like_dom"/>
</dbReference>
<reference evidence="5 6" key="1">
    <citation type="submission" date="2018-03" db="EMBL/GenBank/DDBJ databases">
        <title>Phenotypic and genomic properties of Cyclonatronum proteinivorum gen. nov., sp. nov., a haloalkaliphilic bacteroidete from soda lakes possessing Na+-translocating rhodopsin.</title>
        <authorList>
            <person name="Toshchakov S.V."/>
            <person name="Korzhenkov A."/>
            <person name="Samarov N.I."/>
            <person name="Kublanov I.V."/>
            <person name="Muntyan M.S."/>
            <person name="Sorokin D.Y."/>
        </authorList>
    </citation>
    <scope>NUCLEOTIDE SEQUENCE [LARGE SCALE GENOMIC DNA]</scope>
    <source>
        <strain evidence="5 6">Omega</strain>
    </source>
</reference>
<evidence type="ECO:0000259" key="1">
    <source>
        <dbReference type="Pfam" id="PF01272"/>
    </source>
</evidence>
<dbReference type="GO" id="GO:0003677">
    <property type="term" value="F:DNA binding"/>
    <property type="evidence" value="ECO:0007669"/>
    <property type="project" value="InterPro"/>
</dbReference>
<dbReference type="RefSeq" id="WP_114985619.1">
    <property type="nucleotide sequence ID" value="NZ_CP027806.1"/>
</dbReference>
<dbReference type="InterPro" id="IPR011335">
    <property type="entry name" value="Restrct_endonuc-II-like"/>
</dbReference>
<dbReference type="SUPFAM" id="SSF52540">
    <property type="entry name" value="P-loop containing nucleoside triphosphate hydrolases"/>
    <property type="match status" value="2"/>
</dbReference>
<dbReference type="Pfam" id="PF01272">
    <property type="entry name" value="GreA_GreB"/>
    <property type="match status" value="1"/>
</dbReference>
<feature type="domain" description="Transcription elongation factor GreA/GreB C-terminal" evidence="1">
    <location>
        <begin position="1718"/>
        <end position="1792"/>
    </location>
</feature>
<dbReference type="InterPro" id="IPR045055">
    <property type="entry name" value="DNA2/NAM7-like"/>
</dbReference>
<dbReference type="InterPro" id="IPR027417">
    <property type="entry name" value="P-loop_NTPase"/>
</dbReference>